<protein>
    <submittedName>
        <fullName evidence="10">Peptidase M13</fullName>
    </submittedName>
</protein>
<dbReference type="InterPro" id="IPR042089">
    <property type="entry name" value="Peptidase_M13_dom_2"/>
</dbReference>
<feature type="chain" id="PRO_5041356043" evidence="7">
    <location>
        <begin position="17"/>
        <end position="672"/>
    </location>
</feature>
<dbReference type="SUPFAM" id="SSF55486">
    <property type="entry name" value="Metalloproteases ('zincins'), catalytic domain"/>
    <property type="match status" value="1"/>
</dbReference>
<dbReference type="InterPro" id="IPR018497">
    <property type="entry name" value="Peptidase_M13_C"/>
</dbReference>
<evidence type="ECO:0000259" key="9">
    <source>
        <dbReference type="Pfam" id="PF05649"/>
    </source>
</evidence>
<dbReference type="PANTHER" id="PTHR11733:SF211">
    <property type="entry name" value="OLIGOPEPTIDASE LIPOPROTEIN M13 FAMILY"/>
    <property type="match status" value="1"/>
</dbReference>
<proteinExistence type="predicted"/>
<organism evidence="10 11">
    <name type="scientific">Mesoterricola silvestris</name>
    <dbReference type="NCBI Taxonomy" id="2927979"/>
    <lineage>
        <taxon>Bacteria</taxon>
        <taxon>Pseudomonadati</taxon>
        <taxon>Acidobacteriota</taxon>
        <taxon>Holophagae</taxon>
        <taxon>Holophagales</taxon>
        <taxon>Holophagaceae</taxon>
        <taxon>Mesoterricola</taxon>
    </lineage>
</organism>
<feature type="domain" description="Peptidase M13 N-terminal" evidence="9">
    <location>
        <begin position="32"/>
        <end position="417"/>
    </location>
</feature>
<evidence type="ECO:0000256" key="7">
    <source>
        <dbReference type="SAM" id="SignalP"/>
    </source>
</evidence>
<evidence type="ECO:0000256" key="2">
    <source>
        <dbReference type="ARBA" id="ARBA00022670"/>
    </source>
</evidence>
<evidence type="ECO:0000256" key="6">
    <source>
        <dbReference type="ARBA" id="ARBA00023049"/>
    </source>
</evidence>
<keyword evidence="7" id="KW-0732">Signal</keyword>
<evidence type="ECO:0000313" key="10">
    <source>
        <dbReference type="EMBL" id="BDU73403.1"/>
    </source>
</evidence>
<dbReference type="EMBL" id="AP027080">
    <property type="protein sequence ID" value="BDU73403.1"/>
    <property type="molecule type" value="Genomic_DNA"/>
</dbReference>
<dbReference type="InterPro" id="IPR000718">
    <property type="entry name" value="Peptidase_M13"/>
</dbReference>
<dbReference type="CDD" id="cd08662">
    <property type="entry name" value="M13"/>
    <property type="match status" value="1"/>
</dbReference>
<evidence type="ECO:0000256" key="5">
    <source>
        <dbReference type="ARBA" id="ARBA00022833"/>
    </source>
</evidence>
<feature type="domain" description="Peptidase M13 C-terminal" evidence="8">
    <location>
        <begin position="469"/>
        <end position="669"/>
    </location>
</feature>
<dbReference type="KEGG" id="msil:METEAL_25770"/>
<keyword evidence="2" id="KW-0645">Protease</keyword>
<evidence type="ECO:0000313" key="11">
    <source>
        <dbReference type="Proteomes" id="UP001238179"/>
    </source>
</evidence>
<keyword evidence="5" id="KW-0862">Zinc</keyword>
<reference evidence="11" key="1">
    <citation type="journal article" date="2023" name="Int. J. Syst. Evol. Microbiol.">
        <title>Mesoterricola silvestris gen. nov., sp. nov., Mesoterricola sediminis sp. nov., Geothrix oryzae sp. nov., Geothrix edaphica sp. nov., Geothrix rubra sp. nov., and Geothrix limicola sp. nov., six novel members of Acidobacteriota isolated from soils.</title>
        <authorList>
            <person name="Itoh H."/>
            <person name="Sugisawa Y."/>
            <person name="Mise K."/>
            <person name="Xu Z."/>
            <person name="Kuniyasu M."/>
            <person name="Ushijima N."/>
            <person name="Kawano K."/>
            <person name="Kobayashi E."/>
            <person name="Shiratori Y."/>
            <person name="Masuda Y."/>
            <person name="Senoo K."/>
        </authorList>
    </citation>
    <scope>NUCLEOTIDE SEQUENCE [LARGE SCALE GENOMIC DNA]</scope>
    <source>
        <strain evidence="11">W79</strain>
    </source>
</reference>
<dbReference type="InterPro" id="IPR008753">
    <property type="entry name" value="Peptidase_M13_N"/>
</dbReference>
<dbReference type="InterPro" id="IPR024079">
    <property type="entry name" value="MetalloPept_cat_dom_sf"/>
</dbReference>
<sequence>MRRLVLAALPALVAFAGPQGLDLKGMDRAVAPGDDFFAYANGSWLRATPIPPDRSAVGAGSQLVEVTAARTAAILKAALGARPGSEARKTGDYFASFMDEAAIEALGAKPLQPVLARIRAVGDRRALAEALGRTLRADVDVLNNTSPATPNFLGLWVAQDLDDPSRYSPFLLQGGLGMPDREYYLSDSEAMKGIRAKYLAHIGTMLRLAGVEDAAARAGRILDLEGRIAKVHAGNLDTFDVQKGNNHWNREAFPARAPGLDWEAFFGAAGLGGQKTFVVWQPSALIGLAALAGAESLETWKDWMVFHAVEKAAPTLSRAFVEASFAFHGGVLQGTPQLRARWKRGVDATNAALGDAVGKLYVKRHFPAAEKARAQAMVRNLIKAFAARIDALEWMAPETKAKAKAKLAVLKVGVGYPDRWISYGGLRVVPGDAFGNAERAELFDYRRNVAKLGGPVDRGEWVMTPQTVNAVNLPAMNALNFPAAILQPPFFDPRRAAVLDYGAAGATMGHEISHSFDDTGALFDAQGRLSNWWTPNDFAHFKASGARLARQFDAYRPFPDLAVNGALTLSENIADVAGLAASYDAYHLSLGGRPDAVRQGFTGDQQFFLSYAQSWRGKAREPARRQQILTDGHAPEEYRADSVRNQDAWYPAFGVKPGQKLALEPRDRVRIW</sequence>
<dbReference type="Gene3D" id="1.10.1380.10">
    <property type="entry name" value="Neutral endopeptidase , domain2"/>
    <property type="match status" value="1"/>
</dbReference>
<dbReference type="PROSITE" id="PS51885">
    <property type="entry name" value="NEPRILYSIN"/>
    <property type="match status" value="1"/>
</dbReference>
<evidence type="ECO:0000256" key="3">
    <source>
        <dbReference type="ARBA" id="ARBA00022723"/>
    </source>
</evidence>
<dbReference type="GO" id="GO:0004222">
    <property type="term" value="F:metalloendopeptidase activity"/>
    <property type="evidence" value="ECO:0007669"/>
    <property type="project" value="InterPro"/>
</dbReference>
<gene>
    <name evidence="10" type="ORF">METEAL_25770</name>
</gene>
<name>A0AA48KCE1_9BACT</name>
<dbReference type="GO" id="GO:0046872">
    <property type="term" value="F:metal ion binding"/>
    <property type="evidence" value="ECO:0007669"/>
    <property type="project" value="UniProtKB-KW"/>
</dbReference>
<dbReference type="AlphaFoldDB" id="A0AA48KCE1"/>
<evidence type="ECO:0000256" key="1">
    <source>
        <dbReference type="ARBA" id="ARBA00001947"/>
    </source>
</evidence>
<accession>A0AA48KCE1</accession>
<keyword evidence="4" id="KW-0378">Hydrolase</keyword>
<dbReference type="PANTHER" id="PTHR11733">
    <property type="entry name" value="ZINC METALLOPROTEASE FAMILY M13 NEPRILYSIN-RELATED"/>
    <property type="match status" value="1"/>
</dbReference>
<dbReference type="Proteomes" id="UP001238179">
    <property type="component" value="Chromosome"/>
</dbReference>
<dbReference type="Pfam" id="PF05649">
    <property type="entry name" value="Peptidase_M13_N"/>
    <property type="match status" value="1"/>
</dbReference>
<dbReference type="PRINTS" id="PR00786">
    <property type="entry name" value="NEPRILYSIN"/>
</dbReference>
<comment type="cofactor">
    <cofactor evidence="1">
        <name>Zn(2+)</name>
        <dbReference type="ChEBI" id="CHEBI:29105"/>
    </cofactor>
</comment>
<dbReference type="RefSeq" id="WP_316412057.1">
    <property type="nucleotide sequence ID" value="NZ_AP027080.1"/>
</dbReference>
<dbReference type="Gene3D" id="3.40.390.10">
    <property type="entry name" value="Collagenase (Catalytic Domain)"/>
    <property type="match status" value="1"/>
</dbReference>
<feature type="signal peptide" evidence="7">
    <location>
        <begin position="1"/>
        <end position="16"/>
    </location>
</feature>
<keyword evidence="11" id="KW-1185">Reference proteome</keyword>
<evidence type="ECO:0000256" key="4">
    <source>
        <dbReference type="ARBA" id="ARBA00022801"/>
    </source>
</evidence>
<keyword evidence="6" id="KW-0482">Metalloprotease</keyword>
<keyword evidence="3" id="KW-0479">Metal-binding</keyword>
<dbReference type="GO" id="GO:0016485">
    <property type="term" value="P:protein processing"/>
    <property type="evidence" value="ECO:0007669"/>
    <property type="project" value="TreeGrafter"/>
</dbReference>
<evidence type="ECO:0000259" key="8">
    <source>
        <dbReference type="Pfam" id="PF01431"/>
    </source>
</evidence>
<dbReference type="GO" id="GO:0005886">
    <property type="term" value="C:plasma membrane"/>
    <property type="evidence" value="ECO:0007669"/>
    <property type="project" value="TreeGrafter"/>
</dbReference>
<dbReference type="Pfam" id="PF01431">
    <property type="entry name" value="Peptidase_M13"/>
    <property type="match status" value="1"/>
</dbReference>